<reference evidence="19 20" key="1">
    <citation type="submission" date="2017-09" db="EMBL/GenBank/DDBJ databases">
        <title>WGS assembly of Aquilegia coerulea Goldsmith.</title>
        <authorList>
            <person name="Hodges S."/>
            <person name="Kramer E."/>
            <person name="Nordborg M."/>
            <person name="Tomkins J."/>
            <person name="Borevitz J."/>
            <person name="Derieg N."/>
            <person name="Yan J."/>
            <person name="Mihaltcheva S."/>
            <person name="Hayes R.D."/>
            <person name="Rokhsar D."/>
        </authorList>
    </citation>
    <scope>NUCLEOTIDE SEQUENCE [LARGE SCALE GENOMIC DNA]</scope>
    <source>
        <strain evidence="20">cv. Goldsmith</strain>
    </source>
</reference>
<dbReference type="SUPFAM" id="SSF56112">
    <property type="entry name" value="Protein kinase-like (PK-like)"/>
    <property type="match status" value="1"/>
</dbReference>
<keyword evidence="11 17" id="KW-0472">Membrane</keyword>
<keyword evidence="4" id="KW-0808">Transferase</keyword>
<evidence type="ECO:0000256" key="3">
    <source>
        <dbReference type="ARBA" id="ARBA00022527"/>
    </source>
</evidence>
<evidence type="ECO:0000256" key="12">
    <source>
        <dbReference type="ARBA" id="ARBA00023180"/>
    </source>
</evidence>
<keyword evidence="9 15" id="KW-0067">ATP-binding</keyword>
<keyword evidence="12" id="KW-0325">Glycoprotein</keyword>
<dbReference type="Gene3D" id="3.30.200.20">
    <property type="entry name" value="Phosphorylase Kinase, domain 1"/>
    <property type="match status" value="1"/>
</dbReference>
<comment type="catalytic activity">
    <reaction evidence="14">
        <text>L-seryl-[protein] + ATP = O-phospho-L-seryl-[protein] + ADP + H(+)</text>
        <dbReference type="Rhea" id="RHEA:17989"/>
        <dbReference type="Rhea" id="RHEA-COMP:9863"/>
        <dbReference type="Rhea" id="RHEA-COMP:11604"/>
        <dbReference type="ChEBI" id="CHEBI:15378"/>
        <dbReference type="ChEBI" id="CHEBI:29999"/>
        <dbReference type="ChEBI" id="CHEBI:30616"/>
        <dbReference type="ChEBI" id="CHEBI:83421"/>
        <dbReference type="ChEBI" id="CHEBI:456216"/>
        <dbReference type="EC" id="2.7.11.1"/>
    </reaction>
</comment>
<dbReference type="GO" id="GO:0016020">
    <property type="term" value="C:membrane"/>
    <property type="evidence" value="ECO:0007669"/>
    <property type="project" value="UniProtKB-SubCell"/>
</dbReference>
<evidence type="ECO:0000256" key="15">
    <source>
        <dbReference type="PROSITE-ProRule" id="PRU10141"/>
    </source>
</evidence>
<evidence type="ECO:0000256" key="5">
    <source>
        <dbReference type="ARBA" id="ARBA00022692"/>
    </source>
</evidence>
<dbReference type="FunFam" id="1.10.510.10:FF:001023">
    <property type="entry name" value="Os07g0541700 protein"/>
    <property type="match status" value="1"/>
</dbReference>
<evidence type="ECO:0000256" key="7">
    <source>
        <dbReference type="ARBA" id="ARBA00022741"/>
    </source>
</evidence>
<dbReference type="OrthoDB" id="547759at2759"/>
<keyword evidence="5 17" id="KW-0812">Transmembrane</keyword>
<evidence type="ECO:0000256" key="2">
    <source>
        <dbReference type="ARBA" id="ARBA00012513"/>
    </source>
</evidence>
<sequence>MVAGLTIGLLKLHSLPDYDDGYKLWFIIVIATSVLGTLILVAEIIALSCWLRRKKPKKFEQVEAFLELHEKCATKRYKYSDVKKMTNFFKDLLGEGGYGSVFKGILPNGGVMVAVKRLSETRGNGDDFINELASISKTFHINLVTYLGYCVDRGRRALIYEFMPKGSLEKYIYYKVSVGAQSRLGLMTLYNIAIGIADGLQYLHGGCPNRILHLDIKPSNILLDNEFIPKISDFGLAKLCAGNRSTVSLEGARGTPGYMAPELQSGGMLLEMAGGRKIFDVETEIYYPPWIYDRLVSNGNLELYGITTPEEEQTARKMILVGLWCVQTDPAVRPQMSEVVQMLKGSLQTLQIPSRPASV</sequence>
<dbReference type="PROSITE" id="PS00107">
    <property type="entry name" value="PROTEIN_KINASE_ATP"/>
    <property type="match status" value="1"/>
</dbReference>
<comment type="similarity">
    <text evidence="16">Belongs to the protein kinase superfamily.</text>
</comment>
<feature type="transmembrane region" description="Helical" evidence="17">
    <location>
        <begin position="24"/>
        <end position="51"/>
    </location>
</feature>
<evidence type="ECO:0000313" key="20">
    <source>
        <dbReference type="Proteomes" id="UP000230069"/>
    </source>
</evidence>
<dbReference type="STRING" id="218851.A0A2G5ESX8"/>
<dbReference type="InParanoid" id="A0A2G5ESX8"/>
<evidence type="ECO:0000256" key="16">
    <source>
        <dbReference type="RuleBase" id="RU000304"/>
    </source>
</evidence>
<feature type="domain" description="Protein kinase" evidence="18">
    <location>
        <begin position="87"/>
        <end position="359"/>
    </location>
</feature>
<evidence type="ECO:0000256" key="11">
    <source>
        <dbReference type="ARBA" id="ARBA00023136"/>
    </source>
</evidence>
<gene>
    <name evidence="19" type="ORF">AQUCO_00400002v1</name>
</gene>
<dbReference type="EMBL" id="KZ305021">
    <property type="protein sequence ID" value="PIA58851.1"/>
    <property type="molecule type" value="Genomic_DNA"/>
</dbReference>
<dbReference type="GO" id="GO:0004674">
    <property type="term" value="F:protein serine/threonine kinase activity"/>
    <property type="evidence" value="ECO:0007669"/>
    <property type="project" value="UniProtKB-KW"/>
</dbReference>
<protein>
    <recommendedName>
        <fullName evidence="2">non-specific serine/threonine protein kinase</fullName>
        <ecNumber evidence="2">2.7.11.1</ecNumber>
    </recommendedName>
</protein>
<keyword evidence="3 16" id="KW-0723">Serine/threonine-protein kinase</keyword>
<evidence type="ECO:0000256" key="14">
    <source>
        <dbReference type="ARBA" id="ARBA00048679"/>
    </source>
</evidence>
<dbReference type="EC" id="2.7.11.1" evidence="2"/>
<keyword evidence="10 17" id="KW-1133">Transmembrane helix</keyword>
<evidence type="ECO:0000259" key="18">
    <source>
        <dbReference type="PROSITE" id="PS50011"/>
    </source>
</evidence>
<evidence type="ECO:0000256" key="13">
    <source>
        <dbReference type="ARBA" id="ARBA00047899"/>
    </source>
</evidence>
<dbReference type="InterPro" id="IPR008271">
    <property type="entry name" value="Ser/Thr_kinase_AS"/>
</dbReference>
<evidence type="ECO:0000256" key="10">
    <source>
        <dbReference type="ARBA" id="ARBA00022989"/>
    </source>
</evidence>
<organism evidence="19 20">
    <name type="scientific">Aquilegia coerulea</name>
    <name type="common">Rocky mountain columbine</name>
    <dbReference type="NCBI Taxonomy" id="218851"/>
    <lineage>
        <taxon>Eukaryota</taxon>
        <taxon>Viridiplantae</taxon>
        <taxon>Streptophyta</taxon>
        <taxon>Embryophyta</taxon>
        <taxon>Tracheophyta</taxon>
        <taxon>Spermatophyta</taxon>
        <taxon>Magnoliopsida</taxon>
        <taxon>Ranunculales</taxon>
        <taxon>Ranunculaceae</taxon>
        <taxon>Thalictroideae</taxon>
        <taxon>Aquilegia</taxon>
    </lineage>
</organism>
<feature type="binding site" evidence="15">
    <location>
        <position position="116"/>
    </location>
    <ligand>
        <name>ATP</name>
        <dbReference type="ChEBI" id="CHEBI:30616"/>
    </ligand>
</feature>
<keyword evidence="6" id="KW-0732">Signal</keyword>
<evidence type="ECO:0000256" key="9">
    <source>
        <dbReference type="ARBA" id="ARBA00022840"/>
    </source>
</evidence>
<dbReference type="Gene3D" id="1.10.510.10">
    <property type="entry name" value="Transferase(Phosphotransferase) domain 1"/>
    <property type="match status" value="1"/>
</dbReference>
<evidence type="ECO:0000313" key="19">
    <source>
        <dbReference type="EMBL" id="PIA58851.1"/>
    </source>
</evidence>
<dbReference type="Pfam" id="PF00069">
    <property type="entry name" value="Pkinase"/>
    <property type="match status" value="1"/>
</dbReference>
<dbReference type="InterPro" id="IPR011009">
    <property type="entry name" value="Kinase-like_dom_sf"/>
</dbReference>
<dbReference type="PROSITE" id="PS50011">
    <property type="entry name" value="PROTEIN_KINASE_DOM"/>
    <property type="match status" value="1"/>
</dbReference>
<evidence type="ECO:0000256" key="1">
    <source>
        <dbReference type="ARBA" id="ARBA00004479"/>
    </source>
</evidence>
<evidence type="ECO:0000256" key="6">
    <source>
        <dbReference type="ARBA" id="ARBA00022729"/>
    </source>
</evidence>
<dbReference type="PANTHER" id="PTHR27009">
    <property type="entry name" value="RUST RESISTANCE KINASE LR10-RELATED"/>
    <property type="match status" value="1"/>
</dbReference>
<evidence type="ECO:0000256" key="8">
    <source>
        <dbReference type="ARBA" id="ARBA00022777"/>
    </source>
</evidence>
<keyword evidence="7 15" id="KW-0547">Nucleotide-binding</keyword>
<dbReference type="AlphaFoldDB" id="A0A2G5ESX8"/>
<evidence type="ECO:0000256" key="4">
    <source>
        <dbReference type="ARBA" id="ARBA00022679"/>
    </source>
</evidence>
<keyword evidence="20" id="KW-1185">Reference proteome</keyword>
<dbReference type="InterPro" id="IPR017441">
    <property type="entry name" value="Protein_kinase_ATP_BS"/>
</dbReference>
<comment type="subcellular location">
    <subcellularLocation>
        <location evidence="1">Membrane</location>
        <topology evidence="1">Single-pass type I membrane protein</topology>
    </subcellularLocation>
</comment>
<dbReference type="Proteomes" id="UP000230069">
    <property type="component" value="Unassembled WGS sequence"/>
</dbReference>
<dbReference type="InterPro" id="IPR000719">
    <property type="entry name" value="Prot_kinase_dom"/>
</dbReference>
<dbReference type="SMART" id="SM00220">
    <property type="entry name" value="S_TKc"/>
    <property type="match status" value="1"/>
</dbReference>
<keyword evidence="8" id="KW-0418">Kinase</keyword>
<accession>A0A2G5ESX8</accession>
<proteinExistence type="inferred from homology"/>
<name>A0A2G5ESX8_AQUCA</name>
<dbReference type="PROSITE" id="PS00108">
    <property type="entry name" value="PROTEIN_KINASE_ST"/>
    <property type="match status" value="1"/>
</dbReference>
<evidence type="ECO:0000256" key="17">
    <source>
        <dbReference type="SAM" id="Phobius"/>
    </source>
</evidence>
<dbReference type="InterPro" id="IPR045874">
    <property type="entry name" value="LRK10/LRL21-25-like"/>
</dbReference>
<dbReference type="GO" id="GO:0005524">
    <property type="term" value="F:ATP binding"/>
    <property type="evidence" value="ECO:0007669"/>
    <property type="project" value="UniProtKB-UniRule"/>
</dbReference>
<comment type="catalytic activity">
    <reaction evidence="13">
        <text>L-threonyl-[protein] + ATP = O-phospho-L-threonyl-[protein] + ADP + H(+)</text>
        <dbReference type="Rhea" id="RHEA:46608"/>
        <dbReference type="Rhea" id="RHEA-COMP:11060"/>
        <dbReference type="Rhea" id="RHEA-COMP:11605"/>
        <dbReference type="ChEBI" id="CHEBI:15378"/>
        <dbReference type="ChEBI" id="CHEBI:30013"/>
        <dbReference type="ChEBI" id="CHEBI:30616"/>
        <dbReference type="ChEBI" id="CHEBI:61977"/>
        <dbReference type="ChEBI" id="CHEBI:456216"/>
        <dbReference type="EC" id="2.7.11.1"/>
    </reaction>
</comment>